<evidence type="ECO:0000256" key="1">
    <source>
        <dbReference type="ARBA" id="ARBA00004170"/>
    </source>
</evidence>
<proteinExistence type="inferred from homology"/>
<dbReference type="Pfam" id="PF07653">
    <property type="entry name" value="SH3_2"/>
    <property type="match status" value="1"/>
</dbReference>
<dbReference type="PRINTS" id="PR00499">
    <property type="entry name" value="P67PHOX"/>
</dbReference>
<protein>
    <recommendedName>
        <fullName evidence="9">SH3 domain-containing protein</fullName>
    </recommendedName>
</protein>
<comment type="similarity">
    <text evidence="2">Belongs to the endophilin family.</text>
</comment>
<feature type="coiled-coil region" evidence="7">
    <location>
        <begin position="129"/>
        <end position="189"/>
    </location>
</feature>
<dbReference type="SUPFAM" id="SSF103657">
    <property type="entry name" value="BAR/IMD domain-like"/>
    <property type="match status" value="1"/>
</dbReference>
<accession>A0A0X3Q183</accession>
<dbReference type="AlphaFoldDB" id="A0A0X3Q183"/>
<keyword evidence="5" id="KW-0472">Membrane</keyword>
<dbReference type="PANTHER" id="PTHR14167:SF81">
    <property type="entry name" value="ENDOPHILIN-A"/>
    <property type="match status" value="1"/>
</dbReference>
<sequence>MSSIKAKLGHGGNRKQSKASFSTNDGSQQLDVYRDFFGHYENKMMNMLQPSIQGRAKVAIKNIAGKNGKHGEYHYEEAKFHKFLSKLANGLTSSFGSALSSISSTYKQVEDLKKERENELKSQIFNPNMREIVKELENLSQQEKVVEQQNAKVASAQRQTTKVGDAQSLEKLEAAKRSLRENQDKLNVSMEAFLRTEPERIAILQKAAEIECEYYRKAAEAFQELQNELTGIKERATTSPVVSNRTDYYMESPRQEFAFSTVVGAPDPVPQSNGSQEPCCRALHTFEAELDEDLPFHENQIIKLIEKVDDDWYFGELNGRRGHFPANFVEVIVPLP</sequence>
<evidence type="ECO:0000256" key="8">
    <source>
        <dbReference type="SAM" id="MobiDB-lite"/>
    </source>
</evidence>
<dbReference type="InterPro" id="IPR027267">
    <property type="entry name" value="AH/BAR_dom_sf"/>
</dbReference>
<dbReference type="Gene3D" id="2.30.30.40">
    <property type="entry name" value="SH3 Domains"/>
    <property type="match status" value="1"/>
</dbReference>
<evidence type="ECO:0000256" key="3">
    <source>
        <dbReference type="ARBA" id="ARBA00022443"/>
    </source>
</evidence>
<dbReference type="GO" id="GO:0005737">
    <property type="term" value="C:cytoplasm"/>
    <property type="evidence" value="ECO:0007669"/>
    <property type="project" value="InterPro"/>
</dbReference>
<dbReference type="SUPFAM" id="SSF50044">
    <property type="entry name" value="SH3-domain"/>
    <property type="match status" value="1"/>
</dbReference>
<evidence type="ECO:0000256" key="6">
    <source>
        <dbReference type="PROSITE-ProRule" id="PRU00192"/>
    </source>
</evidence>
<dbReference type="PANTHER" id="PTHR14167">
    <property type="entry name" value="SH3 DOMAIN-CONTAINING"/>
    <property type="match status" value="1"/>
</dbReference>
<organism evidence="10">
    <name type="scientific">Schistocephalus solidus</name>
    <name type="common">Tapeworm</name>
    <dbReference type="NCBI Taxonomy" id="70667"/>
    <lineage>
        <taxon>Eukaryota</taxon>
        <taxon>Metazoa</taxon>
        <taxon>Spiralia</taxon>
        <taxon>Lophotrochozoa</taxon>
        <taxon>Platyhelminthes</taxon>
        <taxon>Cestoda</taxon>
        <taxon>Eucestoda</taxon>
        <taxon>Diphyllobothriidea</taxon>
        <taxon>Diphyllobothriidae</taxon>
        <taxon>Schistocephalus</taxon>
    </lineage>
</organism>
<name>A0A0X3Q183_SCHSO</name>
<evidence type="ECO:0000256" key="4">
    <source>
        <dbReference type="ARBA" id="ARBA00023054"/>
    </source>
</evidence>
<dbReference type="PROSITE" id="PS50002">
    <property type="entry name" value="SH3"/>
    <property type="match status" value="1"/>
</dbReference>
<evidence type="ECO:0000259" key="9">
    <source>
        <dbReference type="PROSITE" id="PS50002"/>
    </source>
</evidence>
<feature type="region of interest" description="Disordered" evidence="8">
    <location>
        <begin position="1"/>
        <end position="25"/>
    </location>
</feature>
<dbReference type="SMART" id="SM00326">
    <property type="entry name" value="SH3"/>
    <property type="match status" value="1"/>
</dbReference>
<dbReference type="InterPro" id="IPR050384">
    <property type="entry name" value="Endophilin_SH3RF"/>
</dbReference>
<evidence type="ECO:0000256" key="7">
    <source>
        <dbReference type="SAM" id="Coils"/>
    </source>
</evidence>
<keyword evidence="3 6" id="KW-0728">SH3 domain</keyword>
<dbReference type="InterPro" id="IPR001452">
    <property type="entry name" value="SH3_domain"/>
</dbReference>
<dbReference type="Gene3D" id="1.20.1270.60">
    <property type="entry name" value="Arfaptin homology (AH) domain/BAR domain"/>
    <property type="match status" value="1"/>
</dbReference>
<dbReference type="FunFam" id="2.30.30.40:FF:000072">
    <property type="entry name" value="Unconventional Myosin IB"/>
    <property type="match status" value="1"/>
</dbReference>
<evidence type="ECO:0000256" key="5">
    <source>
        <dbReference type="ARBA" id="ARBA00023136"/>
    </source>
</evidence>
<gene>
    <name evidence="10" type="ORF">TR93291</name>
</gene>
<keyword evidence="4 7" id="KW-0175">Coiled coil</keyword>
<dbReference type="InterPro" id="IPR036028">
    <property type="entry name" value="SH3-like_dom_sf"/>
</dbReference>
<dbReference type="PRINTS" id="PR00452">
    <property type="entry name" value="SH3DOMAIN"/>
</dbReference>
<feature type="domain" description="SH3" evidence="9">
    <location>
        <begin position="275"/>
        <end position="334"/>
    </location>
</feature>
<dbReference type="Pfam" id="PF03114">
    <property type="entry name" value="BAR"/>
    <property type="match status" value="1"/>
</dbReference>
<dbReference type="EMBL" id="GEEE01006005">
    <property type="protein sequence ID" value="JAP57220.1"/>
    <property type="molecule type" value="Transcribed_RNA"/>
</dbReference>
<dbReference type="InterPro" id="IPR004148">
    <property type="entry name" value="BAR_dom"/>
</dbReference>
<evidence type="ECO:0000256" key="2">
    <source>
        <dbReference type="ARBA" id="ARBA00006697"/>
    </source>
</evidence>
<comment type="subcellular location">
    <subcellularLocation>
        <location evidence="1">Membrane</location>
        <topology evidence="1">Peripheral membrane protein</topology>
    </subcellularLocation>
</comment>
<reference evidence="10" key="1">
    <citation type="submission" date="2016-01" db="EMBL/GenBank/DDBJ databases">
        <title>Reference transcriptome for the parasite Schistocephalus solidus: insights into the molecular evolution of parasitism.</title>
        <authorList>
            <person name="Hebert F.O."/>
            <person name="Grambauer S."/>
            <person name="Barber I."/>
            <person name="Landry C.R."/>
            <person name="Aubin-Horth N."/>
        </authorList>
    </citation>
    <scope>NUCLEOTIDE SEQUENCE</scope>
</reference>
<evidence type="ECO:0000313" key="10">
    <source>
        <dbReference type="EMBL" id="JAP57220.1"/>
    </source>
</evidence>